<dbReference type="OrthoDB" id="2293683at2"/>
<keyword evidence="3" id="KW-1185">Reference proteome</keyword>
<evidence type="ECO:0000313" key="2">
    <source>
        <dbReference type="EMBL" id="AEN99762.1"/>
    </source>
</evidence>
<reference evidence="2 3" key="1">
    <citation type="journal article" date="2011" name="Microb. Cell Fact.">
        <title>Genomic analysis reveals Lactobacillus sanfranciscensis as stable element in traditional sourdoughs.</title>
        <authorList>
            <person name="Vogel R.F."/>
            <person name="Pavlovic M."/>
            <person name="Ehrmann M.A."/>
            <person name="Wiezer A."/>
            <person name="Liesegang H."/>
            <person name="Offschanka S."/>
            <person name="Voget S."/>
            <person name="Angelov A."/>
            <person name="Bocker G."/>
            <person name="Liebl W."/>
        </authorList>
    </citation>
    <scope>NUCLEOTIDE SEQUENCE [LARGE SCALE GENOMIC DNA]</scope>
    <source>
        <strain evidence="3">TMW 1.1304</strain>
    </source>
</reference>
<dbReference type="EMBL" id="CP002463">
    <property type="protein sequence ID" value="AEN99762.1"/>
    <property type="molecule type" value="Genomic_DNA"/>
</dbReference>
<dbReference type="InterPro" id="IPR035528">
    <property type="entry name" value="DUF5388"/>
</dbReference>
<geneLocation type="plasmid" evidence="2 3">
    <name>pLS2</name>
</geneLocation>
<dbReference type="Proteomes" id="UP000001285">
    <property type="component" value="Plasmid pLS2"/>
</dbReference>
<dbReference type="RefSeq" id="WP_014082604.1">
    <property type="nucleotide sequence ID" value="NC_015980.1"/>
</dbReference>
<feature type="region of interest" description="Disordered" evidence="1">
    <location>
        <begin position="1"/>
        <end position="23"/>
    </location>
</feature>
<name>G2KWW5_FRUST</name>
<protein>
    <submittedName>
        <fullName evidence="2">Uncharacterized protein</fullName>
    </submittedName>
</protein>
<dbReference type="KEGG" id="lsn:LSA_1p00020"/>
<keyword evidence="2" id="KW-0614">Plasmid</keyword>
<evidence type="ECO:0000313" key="3">
    <source>
        <dbReference type="Proteomes" id="UP000001285"/>
    </source>
</evidence>
<dbReference type="AlphaFoldDB" id="G2KWW5"/>
<dbReference type="HOGENOM" id="CLU_157894_1_0_9"/>
<dbReference type="Pfam" id="PF17363">
    <property type="entry name" value="DUF5388"/>
    <property type="match status" value="1"/>
</dbReference>
<organism evidence="2 3">
    <name type="scientific">Fructilactobacillus sanfranciscensis (strain TMW 1.1304)</name>
    <name type="common">Lactobacillus sanfranciscensis</name>
    <dbReference type="NCBI Taxonomy" id="714313"/>
    <lineage>
        <taxon>Bacteria</taxon>
        <taxon>Bacillati</taxon>
        <taxon>Bacillota</taxon>
        <taxon>Bacilli</taxon>
        <taxon>Lactobacillales</taxon>
        <taxon>Lactobacillaceae</taxon>
        <taxon>Fructilactobacillus</taxon>
    </lineage>
</organism>
<accession>G2KWW5</accession>
<gene>
    <name evidence="2" type="ordered locus">LSA_1p00020</name>
</gene>
<evidence type="ECO:0000256" key="1">
    <source>
        <dbReference type="SAM" id="MobiDB-lite"/>
    </source>
</evidence>
<sequence>MSLTNNPNREKKSTLIDRGNNITPQNSVNMNEVLLNDKDNKTIDSVTFYANVRINNHIKNKLQALSILGLANSQKDAIETAVNYYIDSLPPETIRKFKTQTEVLEERDKKTK</sequence>
<proteinExistence type="predicted"/>